<dbReference type="Proteomes" id="UP000324748">
    <property type="component" value="Unassembled WGS sequence"/>
</dbReference>
<dbReference type="Proteomes" id="UP000325313">
    <property type="component" value="Unassembled WGS sequence"/>
</dbReference>
<dbReference type="EMBL" id="VSWC01000067">
    <property type="protein sequence ID" value="KAA1096877.1"/>
    <property type="molecule type" value="Genomic_DNA"/>
</dbReference>
<evidence type="ECO:0000313" key="1">
    <source>
        <dbReference type="EMBL" id="KAA1096877.1"/>
    </source>
</evidence>
<sequence length="74" mass="7985">MSVRFRPPTFFVPSSHTTPSRLRAKAFCLFVVPMPMLLLPSVARGWGSTIDPNSSYNRACLGGNVASSVADKVS</sequence>
<dbReference type="AlphaFoldDB" id="A0A5B0Q3T8"/>
<proteinExistence type="predicted"/>
<accession>A0A5B0Q3T8</accession>
<gene>
    <name evidence="1" type="ORF">PGT21_030693</name>
    <name evidence="2" type="ORF">PGTUg99_019912</name>
</gene>
<evidence type="ECO:0000313" key="4">
    <source>
        <dbReference type="Proteomes" id="UP000325313"/>
    </source>
</evidence>
<protein>
    <submittedName>
        <fullName evidence="2">Uncharacterized protein</fullName>
    </submittedName>
</protein>
<comment type="caution">
    <text evidence="2">The sequence shown here is derived from an EMBL/GenBank/DDBJ whole genome shotgun (WGS) entry which is preliminary data.</text>
</comment>
<reference evidence="3 4" key="1">
    <citation type="submission" date="2019-05" db="EMBL/GenBank/DDBJ databases">
        <title>Emergence of the Ug99 lineage of the wheat stem rust pathogen through somatic hybridization.</title>
        <authorList>
            <person name="Li F."/>
            <person name="Upadhyaya N.M."/>
            <person name="Sperschneider J."/>
            <person name="Matny O."/>
            <person name="Nguyen-Phuc H."/>
            <person name="Mago R."/>
            <person name="Raley C."/>
            <person name="Miller M.E."/>
            <person name="Silverstein K.A.T."/>
            <person name="Henningsen E."/>
            <person name="Hirsch C.D."/>
            <person name="Visser B."/>
            <person name="Pretorius Z.A."/>
            <person name="Steffenson B.J."/>
            <person name="Schwessinger B."/>
            <person name="Dodds P.N."/>
            <person name="Figueroa M."/>
        </authorList>
    </citation>
    <scope>NUCLEOTIDE SEQUENCE [LARGE SCALE GENOMIC DNA]</scope>
    <source>
        <strain evidence="1">21-0</strain>
        <strain evidence="2 4">Ug99</strain>
    </source>
</reference>
<keyword evidence="3" id="KW-1185">Reference proteome</keyword>
<dbReference type="EMBL" id="VDEP01000306">
    <property type="protein sequence ID" value="KAA1107980.1"/>
    <property type="molecule type" value="Genomic_DNA"/>
</dbReference>
<evidence type="ECO:0000313" key="3">
    <source>
        <dbReference type="Proteomes" id="UP000324748"/>
    </source>
</evidence>
<evidence type="ECO:0000313" key="2">
    <source>
        <dbReference type="EMBL" id="KAA1107980.1"/>
    </source>
</evidence>
<organism evidence="2 4">
    <name type="scientific">Puccinia graminis f. sp. tritici</name>
    <dbReference type="NCBI Taxonomy" id="56615"/>
    <lineage>
        <taxon>Eukaryota</taxon>
        <taxon>Fungi</taxon>
        <taxon>Dikarya</taxon>
        <taxon>Basidiomycota</taxon>
        <taxon>Pucciniomycotina</taxon>
        <taxon>Pucciniomycetes</taxon>
        <taxon>Pucciniales</taxon>
        <taxon>Pucciniaceae</taxon>
        <taxon>Puccinia</taxon>
    </lineage>
</organism>
<name>A0A5B0Q3T8_PUCGR</name>